<evidence type="ECO:0000256" key="5">
    <source>
        <dbReference type="ARBA" id="ARBA00022695"/>
    </source>
</evidence>
<keyword evidence="9 13" id="KW-0460">Magnesium</keyword>
<dbReference type="SUPFAM" id="SSF100879">
    <property type="entry name" value="Lesion bypass DNA polymerase (Y-family), little finger domain"/>
    <property type="match status" value="1"/>
</dbReference>
<keyword evidence="4 13" id="KW-0808">Transferase</keyword>
<organism evidence="15 17">
    <name type="scientific">Paenibacillus barcinonensis</name>
    <dbReference type="NCBI Taxonomy" id="198119"/>
    <lineage>
        <taxon>Bacteria</taxon>
        <taxon>Bacillati</taxon>
        <taxon>Bacillota</taxon>
        <taxon>Bacilli</taxon>
        <taxon>Bacillales</taxon>
        <taxon>Paenibacillaceae</taxon>
        <taxon>Paenibacillus</taxon>
    </lineage>
</organism>
<keyword evidence="8 13" id="KW-0227">DNA damage</keyword>
<gene>
    <name evidence="13" type="primary">dinB</name>
    <name evidence="15" type="ORF">DFQ00_102311</name>
    <name evidence="16" type="ORF">HUB98_05830</name>
</gene>
<evidence type="ECO:0000256" key="11">
    <source>
        <dbReference type="ARBA" id="ARBA00023204"/>
    </source>
</evidence>
<dbReference type="Gene3D" id="1.10.150.20">
    <property type="entry name" value="5' to 3' exonuclease, C-terminal subdomain"/>
    <property type="match status" value="1"/>
</dbReference>
<evidence type="ECO:0000256" key="8">
    <source>
        <dbReference type="ARBA" id="ARBA00022763"/>
    </source>
</evidence>
<evidence type="ECO:0000256" key="3">
    <source>
        <dbReference type="ARBA" id="ARBA00022490"/>
    </source>
</evidence>
<dbReference type="GO" id="GO:0003684">
    <property type="term" value="F:damaged DNA binding"/>
    <property type="evidence" value="ECO:0007669"/>
    <property type="project" value="InterPro"/>
</dbReference>
<dbReference type="PANTHER" id="PTHR11076:SF35">
    <property type="entry name" value="DNA REPAIR PROTEIN HOMOLOG YOBH"/>
    <property type="match status" value="1"/>
</dbReference>
<dbReference type="GO" id="GO:0042276">
    <property type="term" value="P:error-prone translesion synthesis"/>
    <property type="evidence" value="ECO:0007669"/>
    <property type="project" value="TreeGrafter"/>
</dbReference>
<comment type="subcellular location">
    <subcellularLocation>
        <location evidence="1 13">Cytoplasm</location>
    </subcellularLocation>
</comment>
<dbReference type="EMBL" id="QJSW01000002">
    <property type="protein sequence ID" value="PYE51517.1"/>
    <property type="molecule type" value="Genomic_DNA"/>
</dbReference>
<comment type="similarity">
    <text evidence="2 13">Belongs to the DNA polymerase type-Y family.</text>
</comment>
<dbReference type="GO" id="GO:0003887">
    <property type="term" value="F:DNA-directed DNA polymerase activity"/>
    <property type="evidence" value="ECO:0007669"/>
    <property type="project" value="UniProtKB-UniRule"/>
</dbReference>
<dbReference type="Proteomes" id="UP000509327">
    <property type="component" value="Chromosome"/>
</dbReference>
<keyword evidence="7 13" id="KW-0479">Metal-binding</keyword>
<feature type="site" description="Substrate discrimination" evidence="13">
    <location>
        <position position="17"/>
    </location>
</feature>
<evidence type="ECO:0000313" key="16">
    <source>
        <dbReference type="EMBL" id="QKS55900.1"/>
    </source>
</evidence>
<feature type="domain" description="UmuC" evidence="14">
    <location>
        <begin position="8"/>
        <end position="194"/>
    </location>
</feature>
<evidence type="ECO:0000256" key="13">
    <source>
        <dbReference type="HAMAP-Rule" id="MF_01113"/>
    </source>
</evidence>
<dbReference type="NCBIfam" id="NF002848">
    <property type="entry name" value="PRK03103.1"/>
    <property type="match status" value="1"/>
</dbReference>
<evidence type="ECO:0000313" key="18">
    <source>
        <dbReference type="Proteomes" id="UP000509327"/>
    </source>
</evidence>
<dbReference type="GO" id="GO:0006261">
    <property type="term" value="P:DNA-templated DNA replication"/>
    <property type="evidence" value="ECO:0007669"/>
    <property type="project" value="UniProtKB-UniRule"/>
</dbReference>
<dbReference type="InterPro" id="IPR017961">
    <property type="entry name" value="DNA_pol_Y-fam_little_finger"/>
</dbReference>
<dbReference type="PANTHER" id="PTHR11076">
    <property type="entry name" value="DNA REPAIR POLYMERASE UMUC / TRANSFERASE FAMILY MEMBER"/>
    <property type="match status" value="1"/>
</dbReference>
<evidence type="ECO:0000313" key="15">
    <source>
        <dbReference type="EMBL" id="PYE51517.1"/>
    </source>
</evidence>
<dbReference type="GO" id="GO:0000287">
    <property type="term" value="F:magnesium ion binding"/>
    <property type="evidence" value="ECO:0007669"/>
    <property type="project" value="UniProtKB-UniRule"/>
</dbReference>
<reference evidence="15 17" key="1">
    <citation type="submission" date="2018-06" db="EMBL/GenBank/DDBJ databases">
        <title>Genomic Encyclopedia of Type Strains, Phase III (KMG-III): the genomes of soil and plant-associated and newly described type strains.</title>
        <authorList>
            <person name="Whitman W."/>
        </authorList>
    </citation>
    <scope>NUCLEOTIDE SEQUENCE [LARGE SCALE GENOMIC DNA]</scope>
    <source>
        <strain evidence="15 17">CECT 7022</strain>
    </source>
</reference>
<name>A0A2V4VVN2_PAEBA</name>
<comment type="subunit">
    <text evidence="13">Monomer.</text>
</comment>
<evidence type="ECO:0000313" key="17">
    <source>
        <dbReference type="Proteomes" id="UP000247790"/>
    </source>
</evidence>
<dbReference type="Gene3D" id="3.30.70.270">
    <property type="match status" value="1"/>
</dbReference>
<dbReference type="InterPro" id="IPR036775">
    <property type="entry name" value="DNA_pol_Y-fam_lit_finger_sf"/>
</dbReference>
<dbReference type="RefSeq" id="WP_110894609.1">
    <property type="nucleotide sequence ID" value="NZ_CP054614.1"/>
</dbReference>
<comment type="catalytic activity">
    <reaction evidence="12 13">
        <text>DNA(n) + a 2'-deoxyribonucleoside 5'-triphosphate = DNA(n+1) + diphosphate</text>
        <dbReference type="Rhea" id="RHEA:22508"/>
        <dbReference type="Rhea" id="RHEA-COMP:17339"/>
        <dbReference type="Rhea" id="RHEA-COMP:17340"/>
        <dbReference type="ChEBI" id="CHEBI:33019"/>
        <dbReference type="ChEBI" id="CHEBI:61560"/>
        <dbReference type="ChEBI" id="CHEBI:173112"/>
        <dbReference type="EC" id="2.7.7.7"/>
    </reaction>
</comment>
<evidence type="ECO:0000256" key="7">
    <source>
        <dbReference type="ARBA" id="ARBA00022723"/>
    </source>
</evidence>
<dbReference type="InterPro" id="IPR043128">
    <property type="entry name" value="Rev_trsase/Diguanyl_cyclase"/>
</dbReference>
<evidence type="ECO:0000256" key="1">
    <source>
        <dbReference type="ARBA" id="ARBA00004496"/>
    </source>
</evidence>
<dbReference type="Pfam" id="PF11799">
    <property type="entry name" value="IMS_C"/>
    <property type="match status" value="1"/>
</dbReference>
<dbReference type="InterPro" id="IPR001126">
    <property type="entry name" value="UmuC"/>
</dbReference>
<keyword evidence="18" id="KW-1185">Reference proteome</keyword>
<dbReference type="PROSITE" id="PS50173">
    <property type="entry name" value="UMUC"/>
    <property type="match status" value="1"/>
</dbReference>
<dbReference type="Gene3D" id="3.40.1170.60">
    <property type="match status" value="1"/>
</dbReference>
<feature type="binding site" evidence="13">
    <location>
        <position position="108"/>
    </location>
    <ligand>
        <name>Mg(2+)</name>
        <dbReference type="ChEBI" id="CHEBI:18420"/>
    </ligand>
</feature>
<evidence type="ECO:0000259" key="14">
    <source>
        <dbReference type="PROSITE" id="PS50173"/>
    </source>
</evidence>
<dbReference type="GO" id="GO:0009432">
    <property type="term" value="P:SOS response"/>
    <property type="evidence" value="ECO:0007669"/>
    <property type="project" value="TreeGrafter"/>
</dbReference>
<dbReference type="GO" id="GO:0006281">
    <property type="term" value="P:DNA repair"/>
    <property type="evidence" value="ECO:0007669"/>
    <property type="project" value="UniProtKB-UniRule"/>
</dbReference>
<accession>A0A2V4VVN2</accession>
<dbReference type="InterPro" id="IPR050116">
    <property type="entry name" value="DNA_polymerase-Y"/>
</dbReference>
<dbReference type="EMBL" id="CP054614">
    <property type="protein sequence ID" value="QKS55900.1"/>
    <property type="molecule type" value="Genomic_DNA"/>
</dbReference>
<keyword evidence="10 13" id="KW-0238">DNA-binding</keyword>
<protein>
    <recommendedName>
        <fullName evidence="13">DNA polymerase IV</fullName>
        <shortName evidence="13">Pol IV</shortName>
        <ecNumber evidence="13">2.7.7.7</ecNumber>
    </recommendedName>
</protein>
<keyword evidence="3 13" id="KW-0963">Cytoplasm</keyword>
<evidence type="ECO:0000256" key="2">
    <source>
        <dbReference type="ARBA" id="ARBA00010945"/>
    </source>
</evidence>
<dbReference type="InterPro" id="IPR022880">
    <property type="entry name" value="DNApol_IV"/>
</dbReference>
<sequence>MAKKERTIMLIDMQSFYASVEKAKMPQYKNKPLAVAGDPARRSGIILAACPLAKAKGVSTAEPLWQSLQKCPELIIVRPHMQEYIEVSTQIMSIIEEFTDLVEPYSIDELFCDVTGSLHLFGNDPIDLARQIQDKIYNETGVYARAGISTNKVMSKLCCDMIAKKIEGGVFFLRKEELHQHIGDKPIRDMWGIGSRMEKHLWKMGVRTIKQLANTPLSKLRSKWGVNGEVIWRVANGLDDSPVTINTHSVQKDIGNGMTLPRDYTEQWEIDVLIQDICTEVCRRARKKGLMGSVVTMSLSGADFDHPTGFSRQVKLPDPTNITVDVCKIAKQIFRQHWDGQPVRRVGISLSNLSNAETYQMSLFDDQEQKRAIDKVMDDIKDRYGDIAILRASSITSAGQAIDRSNKIGGHYR</sequence>
<dbReference type="Gene3D" id="3.30.1490.100">
    <property type="entry name" value="DNA polymerase, Y-family, little finger domain"/>
    <property type="match status" value="1"/>
</dbReference>
<evidence type="ECO:0000256" key="9">
    <source>
        <dbReference type="ARBA" id="ARBA00022842"/>
    </source>
</evidence>
<dbReference type="CDD" id="cd01700">
    <property type="entry name" value="PolY_Pol_V_umuC"/>
    <property type="match status" value="1"/>
</dbReference>
<dbReference type="Pfam" id="PF21999">
    <property type="entry name" value="IMS_HHH_1"/>
    <property type="match status" value="1"/>
</dbReference>
<dbReference type="InterPro" id="IPR043502">
    <property type="entry name" value="DNA/RNA_pol_sf"/>
</dbReference>
<reference evidence="16 18" key="2">
    <citation type="submission" date="2020-06" db="EMBL/GenBank/DDBJ databases">
        <title>Complete genome of Paenibacillus barcinonensis KACC11450.</title>
        <authorList>
            <person name="Kim M."/>
            <person name="Park Y.-J."/>
            <person name="Shin J.-H."/>
        </authorList>
    </citation>
    <scope>NUCLEOTIDE SEQUENCE [LARGE SCALE GENOMIC DNA]</scope>
    <source>
        <strain evidence="16 18">KACC11450</strain>
    </source>
</reference>
<comment type="cofactor">
    <cofactor evidence="13">
        <name>Mg(2+)</name>
        <dbReference type="ChEBI" id="CHEBI:18420"/>
    </cofactor>
    <text evidence="13">Binds 2 magnesium ions per subunit.</text>
</comment>
<proteinExistence type="inferred from homology"/>
<dbReference type="SUPFAM" id="SSF56672">
    <property type="entry name" value="DNA/RNA polymerases"/>
    <property type="match status" value="1"/>
</dbReference>
<evidence type="ECO:0000256" key="10">
    <source>
        <dbReference type="ARBA" id="ARBA00023125"/>
    </source>
</evidence>
<feature type="binding site" evidence="13">
    <location>
        <position position="12"/>
    </location>
    <ligand>
        <name>Mg(2+)</name>
        <dbReference type="ChEBI" id="CHEBI:18420"/>
    </ligand>
</feature>
<comment type="function">
    <text evidence="13">Poorly processive, error-prone DNA polymerase involved in untargeted mutagenesis. Copies undamaged DNA at stalled replication forks, which arise in vivo from mismatched or misaligned primer ends. These misaligned primers can be extended by PolIV. Exhibits no 3'-5' exonuclease (proofreading) activity. May be involved in translesional synthesis, in conjunction with the beta clamp from PolIII.</text>
</comment>
<dbReference type="Pfam" id="PF00817">
    <property type="entry name" value="IMS"/>
    <property type="match status" value="1"/>
</dbReference>
<keyword evidence="11 13" id="KW-0234">DNA repair</keyword>
<dbReference type="EC" id="2.7.7.7" evidence="13"/>
<evidence type="ECO:0000256" key="4">
    <source>
        <dbReference type="ARBA" id="ARBA00022679"/>
    </source>
</evidence>
<dbReference type="AlphaFoldDB" id="A0A2V4VVN2"/>
<keyword evidence="6 13" id="KW-0235">DNA replication</keyword>
<dbReference type="HAMAP" id="MF_01113">
    <property type="entry name" value="DNApol_IV"/>
    <property type="match status" value="1"/>
</dbReference>
<evidence type="ECO:0000256" key="12">
    <source>
        <dbReference type="ARBA" id="ARBA00049244"/>
    </source>
</evidence>
<evidence type="ECO:0000256" key="6">
    <source>
        <dbReference type="ARBA" id="ARBA00022705"/>
    </source>
</evidence>
<keyword evidence="13" id="KW-0515">Mutator protein</keyword>
<feature type="active site" evidence="13">
    <location>
        <position position="109"/>
    </location>
</feature>
<keyword evidence="13" id="KW-0239">DNA-directed DNA polymerase</keyword>
<dbReference type="GO" id="GO:0005829">
    <property type="term" value="C:cytosol"/>
    <property type="evidence" value="ECO:0007669"/>
    <property type="project" value="TreeGrafter"/>
</dbReference>
<dbReference type="Proteomes" id="UP000247790">
    <property type="component" value="Unassembled WGS sequence"/>
</dbReference>
<dbReference type="OrthoDB" id="9808813at2"/>
<keyword evidence="5 13" id="KW-0548">Nucleotidyltransferase</keyword>
<dbReference type="InterPro" id="IPR053848">
    <property type="entry name" value="IMS_HHH_1"/>
</dbReference>